<evidence type="ECO:0000256" key="1">
    <source>
        <dbReference type="SAM" id="MobiDB-lite"/>
    </source>
</evidence>
<gene>
    <name evidence="2" type="ORF">cy124</name>
</gene>
<organism evidence="2 3">
    <name type="scientific">macacine betaherpesvirus 8</name>
    <dbReference type="NCBI Taxonomy" id="2560567"/>
    <lineage>
        <taxon>Viruses</taxon>
        <taxon>Duplodnaviria</taxon>
        <taxon>Heunggongvirae</taxon>
        <taxon>Peploviricota</taxon>
        <taxon>Herviviricetes</taxon>
        <taxon>Herpesvirales</taxon>
        <taxon>Orthoherpesviridae</taxon>
        <taxon>Betaherpesvirinae</taxon>
        <taxon>Cytomegalovirus</taxon>
        <taxon>Cytomegalovirus macacinebeta8</taxon>
    </lineage>
</organism>
<reference evidence="2 3" key="1">
    <citation type="journal article" date="2011" name="J. Virol.">
        <title>Genomic sequencing and characterization of cynomolgus macaque cytomegalovirus.</title>
        <authorList>
            <person name="Marsh A.K."/>
            <person name="Willer D.O."/>
            <person name="Ambagala A.P."/>
            <person name="Dzamba M."/>
            <person name="Chan J.K."/>
            <person name="Pilon R."/>
            <person name="Fournier J."/>
            <person name="Sandstrom P."/>
            <person name="Brudno M."/>
            <person name="Macdonald K.S."/>
        </authorList>
    </citation>
    <scope>NUCLEOTIDE SEQUENCE [LARGE SCALE GENOMIC DNA]</scope>
    <source>
        <strain evidence="2 3">Ottawa</strain>
    </source>
</reference>
<accession>G8H1D0</accession>
<evidence type="ECO:0000313" key="3">
    <source>
        <dbReference type="Proteomes" id="UP000174965"/>
    </source>
</evidence>
<protein>
    <submittedName>
        <fullName evidence="2">Uncharacterized protein</fullName>
    </submittedName>
</protein>
<name>G8H1D0_9BETA</name>
<keyword evidence="3" id="KW-1185">Reference proteome</keyword>
<dbReference type="EMBL" id="JN227533">
    <property type="protein sequence ID" value="AEQ32204.1"/>
    <property type="molecule type" value="Genomic_DNA"/>
</dbReference>
<evidence type="ECO:0000313" key="2">
    <source>
        <dbReference type="EMBL" id="AEQ32204.1"/>
    </source>
</evidence>
<feature type="compositionally biased region" description="Basic and acidic residues" evidence="1">
    <location>
        <begin position="188"/>
        <end position="202"/>
    </location>
</feature>
<dbReference type="Proteomes" id="UP000174965">
    <property type="component" value="Segment"/>
</dbReference>
<feature type="compositionally biased region" description="Basic residues" evidence="1">
    <location>
        <begin position="155"/>
        <end position="175"/>
    </location>
</feature>
<feature type="region of interest" description="Disordered" evidence="1">
    <location>
        <begin position="87"/>
        <end position="244"/>
    </location>
</feature>
<proteinExistence type="predicted"/>
<sequence>MPQLSRTLLPSRLAGARQRRRLLSYPTVHRQMYRQRVPEPPNAGFRPQLHYDRYDRRTSWRRPPLLPDPYPLPYYYGYLAARHPRVFPAGPQQRPVSRRAPVSLRQRAPRPSSLAALRVSPASEPRRRADHRRPAAAQHRQHRVSPSWSFGRAPHGGHGRRRTPVRRRLSSHRRRVDAAEDFLPVPSSRHDQQPGLRHRTEPENSNGRSFLSPRLHYAHRTRVGWRNVNPAGRRDRHQRGRQPI</sequence>
<feature type="compositionally biased region" description="Basic residues" evidence="1">
    <location>
        <begin position="234"/>
        <end position="244"/>
    </location>
</feature>